<dbReference type="PROSITE" id="PS00737">
    <property type="entry name" value="THIOLASE_2"/>
    <property type="match status" value="1"/>
</dbReference>
<evidence type="ECO:0000256" key="7">
    <source>
        <dbReference type="ARBA" id="ARBA00022958"/>
    </source>
</evidence>
<dbReference type="InterPro" id="IPR020610">
    <property type="entry name" value="Thiolase_AS"/>
</dbReference>
<organism evidence="13">
    <name type="scientific">uncultured Aureispira sp</name>
    <dbReference type="NCBI Taxonomy" id="1331704"/>
    <lineage>
        <taxon>Bacteria</taxon>
        <taxon>Pseudomonadati</taxon>
        <taxon>Bacteroidota</taxon>
        <taxon>Saprospiria</taxon>
        <taxon>Saprospirales</taxon>
        <taxon>Saprospiraceae</taxon>
        <taxon>Aureispira</taxon>
        <taxon>environmental samples</taxon>
    </lineage>
</organism>
<dbReference type="InterPro" id="IPR020615">
    <property type="entry name" value="Thiolase_acyl_enz_int_AS"/>
</dbReference>
<dbReference type="PANTHER" id="PTHR18919">
    <property type="entry name" value="ACETYL-COA C-ACYLTRANSFERASE"/>
    <property type="match status" value="1"/>
</dbReference>
<feature type="active site" description="Proton acceptor" evidence="9">
    <location>
        <position position="381"/>
    </location>
</feature>
<dbReference type="InterPro" id="IPR020617">
    <property type="entry name" value="Thiolase_C"/>
</dbReference>
<evidence type="ECO:0000256" key="4">
    <source>
        <dbReference type="ARBA" id="ARBA00022679"/>
    </source>
</evidence>
<feature type="active site" description="Acyl-thioester intermediate" evidence="9">
    <location>
        <position position="88"/>
    </location>
</feature>
<dbReference type="SUPFAM" id="SSF53901">
    <property type="entry name" value="Thiolase-like"/>
    <property type="match status" value="2"/>
</dbReference>
<dbReference type="PIRSF" id="PIRSF000429">
    <property type="entry name" value="Ac-CoA_Ac_transf"/>
    <property type="match status" value="1"/>
</dbReference>
<evidence type="ECO:0000256" key="8">
    <source>
        <dbReference type="ARBA" id="ARBA00023315"/>
    </source>
</evidence>
<accession>A0A6S6RVC7</accession>
<dbReference type="InterPro" id="IPR002155">
    <property type="entry name" value="Thiolase"/>
</dbReference>
<evidence type="ECO:0000256" key="6">
    <source>
        <dbReference type="ARBA" id="ARBA00022946"/>
    </source>
</evidence>
<comment type="similarity">
    <text evidence="1 10">Belongs to the thiolase-like superfamily. Thiolase family.</text>
</comment>
<keyword evidence="7" id="KW-0630">Potassium</keyword>
<evidence type="ECO:0000256" key="9">
    <source>
        <dbReference type="PIRSR" id="PIRSR000429-1"/>
    </source>
</evidence>
<protein>
    <recommendedName>
        <fullName evidence="3">acetyl-CoA C-acetyltransferase</fullName>
        <ecNumber evidence="3">2.3.1.9</ecNumber>
    </recommendedName>
</protein>
<proteinExistence type="inferred from homology"/>
<comment type="subunit">
    <text evidence="2">Homotetramer.</text>
</comment>
<evidence type="ECO:0000313" key="13">
    <source>
        <dbReference type="EMBL" id="CAA6799038.1"/>
    </source>
</evidence>
<dbReference type="FunFam" id="3.40.47.10:FF:000007">
    <property type="entry name" value="acetyl-CoA acetyltransferase, mitochondrial"/>
    <property type="match status" value="1"/>
</dbReference>
<dbReference type="InterPro" id="IPR020616">
    <property type="entry name" value="Thiolase_N"/>
</dbReference>
<dbReference type="EMBL" id="CACVAQ010000018">
    <property type="protein sequence ID" value="CAA6799038.1"/>
    <property type="molecule type" value="Genomic_DNA"/>
</dbReference>
<evidence type="ECO:0000256" key="2">
    <source>
        <dbReference type="ARBA" id="ARBA00011881"/>
    </source>
</evidence>
<dbReference type="AlphaFoldDB" id="A0A6S6RVC7"/>
<dbReference type="Pfam" id="PF00108">
    <property type="entry name" value="Thiolase_N"/>
    <property type="match status" value="1"/>
</dbReference>
<dbReference type="GO" id="GO:0003985">
    <property type="term" value="F:acetyl-CoA C-acetyltransferase activity"/>
    <property type="evidence" value="ECO:0007669"/>
    <property type="project" value="UniProtKB-EC"/>
</dbReference>
<dbReference type="GO" id="GO:0046872">
    <property type="term" value="F:metal ion binding"/>
    <property type="evidence" value="ECO:0007669"/>
    <property type="project" value="UniProtKB-KW"/>
</dbReference>
<keyword evidence="4 10" id="KW-0808">Transferase</keyword>
<evidence type="ECO:0000256" key="3">
    <source>
        <dbReference type="ARBA" id="ARBA00012705"/>
    </source>
</evidence>
<feature type="domain" description="Thiolase C-terminal" evidence="12">
    <location>
        <begin position="272"/>
        <end position="393"/>
    </location>
</feature>
<feature type="active site" description="Proton acceptor" evidence="9">
    <location>
        <position position="351"/>
    </location>
</feature>
<reference evidence="13" key="1">
    <citation type="submission" date="2020-01" db="EMBL/GenBank/DDBJ databases">
        <authorList>
            <person name="Meier V. D."/>
            <person name="Meier V D."/>
        </authorList>
    </citation>
    <scope>NUCLEOTIDE SEQUENCE</scope>
    <source>
        <strain evidence="13">HLG_WM_MAG_10</strain>
    </source>
</reference>
<dbReference type="Gene3D" id="3.40.47.10">
    <property type="match status" value="1"/>
</dbReference>
<evidence type="ECO:0000256" key="5">
    <source>
        <dbReference type="ARBA" id="ARBA00022723"/>
    </source>
</evidence>
<keyword evidence="6" id="KW-0809">Transit peptide</keyword>
<name>A0A6S6RVC7_9BACT</name>
<dbReference type="Pfam" id="PF02803">
    <property type="entry name" value="Thiolase_C"/>
    <property type="match status" value="1"/>
</dbReference>
<feature type="domain" description="Thiolase N-terminal" evidence="11">
    <location>
        <begin position="4"/>
        <end position="265"/>
    </location>
</feature>
<dbReference type="InterPro" id="IPR020613">
    <property type="entry name" value="Thiolase_CS"/>
</dbReference>
<evidence type="ECO:0000259" key="11">
    <source>
        <dbReference type="Pfam" id="PF00108"/>
    </source>
</evidence>
<dbReference type="InterPro" id="IPR016039">
    <property type="entry name" value="Thiolase-like"/>
</dbReference>
<sequence length="395" mass="41203">MKEVYIVSVARTPIGNLGGILSSVNVIDLGKTAITGAIERAGIEASEVGEVYMGCVLTANTGQAPAKQVALASGIPNTVPCTTINKVCSSGMKAMMLGAQSILLGDNDCVVVGGMESMSQAPHYIPSGRTGIRYGNGEMVDAIVRDGLQDPYNGEMMGTCGEVCAEGKDISKDEQDEYAFASYERARAAYENGWLNDEIVPVSVPQRRKDPIIISRDEEVDNKRITDLASVKKGRAVFKKGGTVTAINASKINDGAAAVVLMSKEKAEALGLKPIAKIRSFADAAQEPVWFTTTPALAMPKAAAKAGITLEEADLFEINEAFSVVALANMKELNLSHDKVNVFGGAVAMGHPIGVSGCRIVITLLSALKHKGGKIGVAGICNGGGGASAMVVELV</sequence>
<evidence type="ECO:0000256" key="1">
    <source>
        <dbReference type="ARBA" id="ARBA00010982"/>
    </source>
</evidence>
<dbReference type="NCBIfam" id="TIGR01930">
    <property type="entry name" value="AcCoA-C-Actrans"/>
    <property type="match status" value="1"/>
</dbReference>
<keyword evidence="8 10" id="KW-0012">Acyltransferase</keyword>
<dbReference type="EC" id="2.3.1.9" evidence="3"/>
<dbReference type="PANTHER" id="PTHR18919:SF156">
    <property type="entry name" value="ACETYL-COA ACETYLTRANSFERASE, MITOCHONDRIAL"/>
    <property type="match status" value="1"/>
</dbReference>
<evidence type="ECO:0000256" key="10">
    <source>
        <dbReference type="RuleBase" id="RU003557"/>
    </source>
</evidence>
<keyword evidence="5" id="KW-0479">Metal-binding</keyword>
<dbReference type="GO" id="GO:0006635">
    <property type="term" value="P:fatty acid beta-oxidation"/>
    <property type="evidence" value="ECO:0007669"/>
    <property type="project" value="TreeGrafter"/>
</dbReference>
<gene>
    <name evidence="13" type="ORF">HELGO_WM28593</name>
</gene>
<dbReference type="CDD" id="cd00751">
    <property type="entry name" value="thiolase"/>
    <property type="match status" value="1"/>
</dbReference>
<evidence type="ECO:0000259" key="12">
    <source>
        <dbReference type="Pfam" id="PF02803"/>
    </source>
</evidence>
<dbReference type="PROSITE" id="PS00099">
    <property type="entry name" value="THIOLASE_3"/>
    <property type="match status" value="1"/>
</dbReference>
<dbReference type="PROSITE" id="PS00098">
    <property type="entry name" value="THIOLASE_1"/>
    <property type="match status" value="1"/>
</dbReference>